<dbReference type="EMBL" id="FOUM01000009">
    <property type="protein sequence ID" value="SFM70970.1"/>
    <property type="molecule type" value="Genomic_DNA"/>
</dbReference>
<dbReference type="SUPFAM" id="SSF49464">
    <property type="entry name" value="Carboxypeptidase regulatory domain-like"/>
    <property type="match status" value="1"/>
</dbReference>
<dbReference type="Pfam" id="PF13715">
    <property type="entry name" value="CarbopepD_reg_2"/>
    <property type="match status" value="1"/>
</dbReference>
<evidence type="ECO:0000313" key="13">
    <source>
        <dbReference type="EMBL" id="SFM70970.1"/>
    </source>
</evidence>
<evidence type="ECO:0000313" key="14">
    <source>
        <dbReference type="Proteomes" id="UP000183766"/>
    </source>
</evidence>
<dbReference type="InterPro" id="IPR023996">
    <property type="entry name" value="TonB-dep_OMP_SusC/RagA"/>
</dbReference>
<evidence type="ECO:0000256" key="4">
    <source>
        <dbReference type="ARBA" id="ARBA00022496"/>
    </source>
</evidence>
<keyword evidence="5 10" id="KW-0812">Transmembrane</keyword>
<dbReference type="InterPro" id="IPR023997">
    <property type="entry name" value="TonB-dep_OMP_SusC/RagA_CS"/>
</dbReference>
<dbReference type="InterPro" id="IPR000531">
    <property type="entry name" value="Beta-barrel_TonB"/>
</dbReference>
<evidence type="ECO:0000259" key="12">
    <source>
        <dbReference type="SMART" id="SM00965"/>
    </source>
</evidence>
<keyword evidence="4" id="KW-0406">Ion transport</keyword>
<keyword evidence="4" id="KW-0410">Iron transport</keyword>
<evidence type="ECO:0000256" key="5">
    <source>
        <dbReference type="ARBA" id="ARBA00022692"/>
    </source>
</evidence>
<comment type="similarity">
    <text evidence="10 11">Belongs to the TonB-dependent receptor family.</text>
</comment>
<keyword evidence="6" id="KW-0408">Iron</keyword>
<evidence type="ECO:0000256" key="7">
    <source>
        <dbReference type="ARBA" id="ARBA00023077"/>
    </source>
</evidence>
<evidence type="ECO:0000256" key="2">
    <source>
        <dbReference type="ARBA" id="ARBA00022448"/>
    </source>
</evidence>
<feature type="domain" description="Secretin/TonB short N-terminal" evidence="12">
    <location>
        <begin position="75"/>
        <end position="126"/>
    </location>
</feature>
<dbReference type="Proteomes" id="UP000183766">
    <property type="component" value="Unassembled WGS sequence"/>
</dbReference>
<keyword evidence="7 11" id="KW-0798">TonB box</keyword>
<evidence type="ECO:0000256" key="8">
    <source>
        <dbReference type="ARBA" id="ARBA00023136"/>
    </source>
</evidence>
<dbReference type="Gene3D" id="2.170.130.10">
    <property type="entry name" value="TonB-dependent receptor, plug domain"/>
    <property type="match status" value="1"/>
</dbReference>
<dbReference type="PROSITE" id="PS52016">
    <property type="entry name" value="TONB_DEPENDENT_REC_3"/>
    <property type="match status" value="1"/>
</dbReference>
<dbReference type="Pfam" id="PF07660">
    <property type="entry name" value="STN"/>
    <property type="match status" value="1"/>
</dbReference>
<dbReference type="AlphaFoldDB" id="A0A1I4T323"/>
<dbReference type="Pfam" id="PF00593">
    <property type="entry name" value="TonB_dep_Rec_b-barrel"/>
    <property type="match status" value="1"/>
</dbReference>
<protein>
    <submittedName>
        <fullName evidence="13">TonB-linked outer membrane protein, SusC/RagA family</fullName>
    </submittedName>
</protein>
<gene>
    <name evidence="13" type="ORF">SAMN05216250_10920</name>
</gene>
<keyword evidence="9 10" id="KW-0998">Cell outer membrane</keyword>
<dbReference type="NCBIfam" id="TIGR04057">
    <property type="entry name" value="SusC_RagA_signa"/>
    <property type="match status" value="1"/>
</dbReference>
<evidence type="ECO:0000256" key="11">
    <source>
        <dbReference type="RuleBase" id="RU003357"/>
    </source>
</evidence>
<accession>A0A1I4T323</accession>
<organism evidence="13 14">
    <name type="scientific">Bacteroides xylanisolvens</name>
    <dbReference type="NCBI Taxonomy" id="371601"/>
    <lineage>
        <taxon>Bacteria</taxon>
        <taxon>Pseudomonadati</taxon>
        <taxon>Bacteroidota</taxon>
        <taxon>Bacteroidia</taxon>
        <taxon>Bacteroidales</taxon>
        <taxon>Bacteroidaceae</taxon>
        <taxon>Bacteroides</taxon>
    </lineage>
</organism>
<dbReference type="GO" id="GO:0006826">
    <property type="term" value="P:iron ion transport"/>
    <property type="evidence" value="ECO:0007669"/>
    <property type="project" value="UniProtKB-KW"/>
</dbReference>
<keyword evidence="3 10" id="KW-1134">Transmembrane beta strand</keyword>
<dbReference type="InterPro" id="IPR036942">
    <property type="entry name" value="Beta-barrel_TonB_sf"/>
</dbReference>
<dbReference type="NCBIfam" id="TIGR04056">
    <property type="entry name" value="OMP_RagA_SusC"/>
    <property type="match status" value="1"/>
</dbReference>
<sequence>MQNYFSIQFLWVVKSLWRVSNKIPLSMRLLILFLVCSIGLCYASDSYAQKTLISIDVHNQRVEDILKEIEEQSDFDFFFNNKHVDLNRRVSISVDRSNIFSVLKEVFAGTNVRYSVLDKKIILSVEVQSPQQEKKMIVSGIISDVQGEPVIGASIQEKGVVGKGTVSDLDGKFKLTVASDAILVISYIGFQSLEVKVGNRTNLSVVLKEDHQLLDEVVVIGYGTMEKRAVTSSITSISSKDLVTGMGGSTIATALKGKISGMNVSETSSPNASASFQLRGVASINASSSPLIVIDGIPGGDLRSISQEDIQSIDVLKDASAGAIYGTRAAGGVILVTTKKAKEGPITLSYTGELSTEQVSRRPQVLDRDAFVRFGVGTDLGASTDWYGELLNEGALSQRHVVNLSGGGHTAKIYATIMAQDQKGIAIGDNRKDYSGRINANFNLLDDLLEIGLHTEYREAHRDQRSSSSYFDMALKMNPTEHVYDSTSETGYNVLVGGSEYYNPLAEVMLKQADNVDKWLKADATVKLNLPAGFSAQATLGWEDRQYQQTHYTSALHRTSLNGSYKGRGFHAYSKTVNVSFEPTINFMRVFADDHTVSAVAGYSYWENNSENFNMTNYDFPVDGVGAWDMGTGSWLSDGKAAMSSHKYPRERLISFFGRANYSYKDRYMLTGSVRHEGSSKFGKNHRWGTFWAVSGGWRISNEAFLRDVSFLDDLKVRVGYGVTGNNNFSAGASTAMYSSNSMWPYNGTWITSYGPARNVNYDLHWEKKAELNIGLDYAFLNNRLFGKFDIYKRRVSGMLYNINVPNPPAVYETTTMNYGNLENTGWEFEIGGVPVKTRNFNWTTTMRLSHSSSKITSLWGNNTYQDRVGFPSPGTNGSAGRIEAGTKIGSYYIWKYAGITDNGRWLLYDKNDNVILSDKKTYDGKRYIGNAIPALMVSWDHTFTYKNLSLGINLRSWIDFDVFNTINMYYGLSEVAGQNVLRNAYIDNRHIKEVKQLCDYWLEDGTFLKIDAISLGYSLNMKKWQKYIDKIDLYLTVRNVACFTKYSGLNPEVNVNGLDPGYEWFNNIYPETRRYTFGMKIQF</sequence>
<dbReference type="InterPro" id="IPR008969">
    <property type="entry name" value="CarboxyPept-like_regulatory"/>
</dbReference>
<dbReference type="SMART" id="SM00965">
    <property type="entry name" value="STN"/>
    <property type="match status" value="1"/>
</dbReference>
<dbReference type="InterPro" id="IPR039426">
    <property type="entry name" value="TonB-dep_rcpt-like"/>
</dbReference>
<dbReference type="SUPFAM" id="SSF56935">
    <property type="entry name" value="Porins"/>
    <property type="match status" value="1"/>
</dbReference>
<dbReference type="Gene3D" id="2.40.170.20">
    <property type="entry name" value="TonB-dependent receptor, beta-barrel domain"/>
    <property type="match status" value="1"/>
</dbReference>
<dbReference type="GO" id="GO:0009279">
    <property type="term" value="C:cell outer membrane"/>
    <property type="evidence" value="ECO:0007669"/>
    <property type="project" value="UniProtKB-SubCell"/>
</dbReference>
<evidence type="ECO:0000256" key="1">
    <source>
        <dbReference type="ARBA" id="ARBA00004571"/>
    </source>
</evidence>
<keyword evidence="2 10" id="KW-0813">Transport</keyword>
<evidence type="ECO:0000256" key="10">
    <source>
        <dbReference type="PROSITE-ProRule" id="PRU01360"/>
    </source>
</evidence>
<dbReference type="InterPro" id="IPR012910">
    <property type="entry name" value="Plug_dom"/>
</dbReference>
<dbReference type="InterPro" id="IPR037066">
    <property type="entry name" value="Plug_dom_sf"/>
</dbReference>
<evidence type="ECO:0000256" key="3">
    <source>
        <dbReference type="ARBA" id="ARBA00022452"/>
    </source>
</evidence>
<dbReference type="Pfam" id="PF07715">
    <property type="entry name" value="Plug"/>
    <property type="match status" value="1"/>
</dbReference>
<comment type="subcellular location">
    <subcellularLocation>
        <location evidence="1 10">Cell outer membrane</location>
        <topology evidence="1 10">Multi-pass membrane protein</topology>
    </subcellularLocation>
</comment>
<proteinExistence type="inferred from homology"/>
<keyword evidence="8 10" id="KW-0472">Membrane</keyword>
<reference evidence="13 14" key="1">
    <citation type="submission" date="2016-10" db="EMBL/GenBank/DDBJ databases">
        <authorList>
            <person name="de Groot N.N."/>
        </authorList>
    </citation>
    <scope>NUCLEOTIDE SEQUENCE [LARGE SCALE GENOMIC DNA]</scope>
    <source>
        <strain evidence="13 14">NLAE-zl-C202</strain>
    </source>
</reference>
<dbReference type="InterPro" id="IPR011662">
    <property type="entry name" value="Secretin/TonB_short_N"/>
</dbReference>
<evidence type="ECO:0000256" key="6">
    <source>
        <dbReference type="ARBA" id="ARBA00023004"/>
    </source>
</evidence>
<evidence type="ECO:0000256" key="9">
    <source>
        <dbReference type="ARBA" id="ARBA00023237"/>
    </source>
</evidence>
<name>A0A1I4T323_9BACE</name>